<dbReference type="PRINTS" id="PR00081">
    <property type="entry name" value="GDHRDH"/>
</dbReference>
<dbReference type="InterPro" id="IPR002347">
    <property type="entry name" value="SDR_fam"/>
</dbReference>
<dbReference type="Gene3D" id="3.40.50.720">
    <property type="entry name" value="NAD(P)-binding Rossmann-like Domain"/>
    <property type="match status" value="1"/>
</dbReference>
<evidence type="ECO:0000313" key="4">
    <source>
        <dbReference type="Proteomes" id="UP000094020"/>
    </source>
</evidence>
<evidence type="ECO:0008006" key="5">
    <source>
        <dbReference type="Google" id="ProtNLM"/>
    </source>
</evidence>
<protein>
    <recommendedName>
        <fullName evidence="5">Rossman fold oxidoreductase</fullName>
    </recommendedName>
</protein>
<dbReference type="PANTHER" id="PTHR43544">
    <property type="entry name" value="SHORT-CHAIN DEHYDROGENASE/REDUCTASE"/>
    <property type="match status" value="1"/>
</dbReference>
<dbReference type="InterPro" id="IPR036291">
    <property type="entry name" value="NAD(P)-bd_dom_sf"/>
</dbReference>
<dbReference type="OrthoDB" id="5296at2759"/>
<proteinExistence type="inferred from homology"/>
<name>A0A1B9I603_9TREE</name>
<reference evidence="3" key="2">
    <citation type="submission" date="2013-07" db="EMBL/GenBank/DDBJ databases">
        <authorList>
            <consortium name="The Broad Institute Genome Sequencing Platform"/>
            <person name="Cuomo C."/>
            <person name="Litvintseva A."/>
            <person name="Chen Y."/>
            <person name="Heitman J."/>
            <person name="Sun S."/>
            <person name="Springer D."/>
            <person name="Dromer F."/>
            <person name="Young S.K."/>
            <person name="Zeng Q."/>
            <person name="Gargeya S."/>
            <person name="Fitzgerald M."/>
            <person name="Abouelleil A."/>
            <person name="Alvarado L."/>
            <person name="Berlin A.M."/>
            <person name="Chapman S.B."/>
            <person name="Dewar J."/>
            <person name="Goldberg J."/>
            <person name="Griggs A."/>
            <person name="Gujja S."/>
            <person name="Hansen M."/>
            <person name="Howarth C."/>
            <person name="Imamovic A."/>
            <person name="Larimer J."/>
            <person name="McCowan C."/>
            <person name="Murphy C."/>
            <person name="Pearson M."/>
            <person name="Priest M."/>
            <person name="Roberts A."/>
            <person name="Saif S."/>
            <person name="Shea T."/>
            <person name="Sykes S."/>
            <person name="Wortman J."/>
            <person name="Nusbaum C."/>
            <person name="Birren B."/>
        </authorList>
    </citation>
    <scope>NUCLEOTIDE SEQUENCE</scope>
    <source>
        <strain evidence="3">CBS 10737</strain>
    </source>
</reference>
<dbReference type="PANTHER" id="PTHR43544:SF12">
    <property type="entry name" value="NAD(P)-BINDING ROSSMANN-FOLD SUPERFAMILY PROTEIN"/>
    <property type="match status" value="1"/>
</dbReference>
<accession>A0A1B9I603</accession>
<evidence type="ECO:0000313" key="2">
    <source>
        <dbReference type="EMBL" id="OCF50955.1"/>
    </source>
</evidence>
<reference evidence="3" key="4">
    <citation type="submission" date="2024-02" db="EMBL/GenBank/DDBJ databases">
        <title>Comparative genomics of Cryptococcus and Kwoniella reveals pathogenesis evolution and contrasting modes of karyotype evolution via chromosome fusion or intercentromeric recombination.</title>
        <authorList>
            <person name="Coelho M.A."/>
            <person name="David-Palma M."/>
            <person name="Shea T."/>
            <person name="Bowers K."/>
            <person name="McGinley-Smith S."/>
            <person name="Mohammad A.W."/>
            <person name="Gnirke A."/>
            <person name="Yurkov A.M."/>
            <person name="Nowrousian M."/>
            <person name="Sun S."/>
            <person name="Cuomo C.A."/>
            <person name="Heitman J."/>
        </authorList>
    </citation>
    <scope>NUCLEOTIDE SEQUENCE</scope>
    <source>
        <strain evidence="3">CBS 10737</strain>
    </source>
</reference>
<dbReference type="RefSeq" id="XP_019012174.1">
    <property type="nucleotide sequence ID" value="XM_019154771.1"/>
</dbReference>
<comment type="similarity">
    <text evidence="1">Belongs to the short-chain dehydrogenases/reductases (SDR) family.</text>
</comment>
<sequence>MSVAVIQGASGSLGLALARHILQNTGLTVYALTHRPDSKVSDITDRILEGISDDAGKERLTVVDDVDIRNEKGLSKAAKLVEQREGADRIRLIACMAGVLHPEKSLSAIDLSKSIDQFQINTLGHLLTYKHFVPLIPNKRKFECLSTDWKDYQGEDPAQGLISSDSSLCWSMSARVGSISDNNRGGWYSYRASKAATNQIIRTLDHELINKNSSAVAVGYHPGTVITSFTKPVIGNDAVADPSKGKFEIDQAIEKMVGVMGQIKRDESKKWEGKCWDWKGERVEW</sequence>
<dbReference type="EMBL" id="KI894009">
    <property type="protein sequence ID" value="OCF50955.1"/>
    <property type="molecule type" value="Genomic_DNA"/>
</dbReference>
<evidence type="ECO:0000313" key="3">
    <source>
        <dbReference type="EMBL" id="WWC68730.1"/>
    </source>
</evidence>
<dbReference type="Proteomes" id="UP000094020">
    <property type="component" value="Chromosome 3"/>
</dbReference>
<keyword evidence="4" id="KW-1185">Reference proteome</keyword>
<dbReference type="GO" id="GO:0005737">
    <property type="term" value="C:cytoplasm"/>
    <property type="evidence" value="ECO:0007669"/>
    <property type="project" value="TreeGrafter"/>
</dbReference>
<organism evidence="2">
    <name type="scientific">Kwoniella pini CBS 10737</name>
    <dbReference type="NCBI Taxonomy" id="1296096"/>
    <lineage>
        <taxon>Eukaryota</taxon>
        <taxon>Fungi</taxon>
        <taxon>Dikarya</taxon>
        <taxon>Basidiomycota</taxon>
        <taxon>Agaricomycotina</taxon>
        <taxon>Tremellomycetes</taxon>
        <taxon>Tremellales</taxon>
        <taxon>Cryptococcaceae</taxon>
        <taxon>Kwoniella</taxon>
    </lineage>
</organism>
<dbReference type="GO" id="GO:0016491">
    <property type="term" value="F:oxidoreductase activity"/>
    <property type="evidence" value="ECO:0007669"/>
    <property type="project" value="TreeGrafter"/>
</dbReference>
<reference evidence="2" key="1">
    <citation type="submission" date="2013-07" db="EMBL/GenBank/DDBJ databases">
        <title>The Genome Sequence of Cryptococcus pinus CBS10737.</title>
        <authorList>
            <consortium name="The Broad Institute Genome Sequencing Platform"/>
            <person name="Cuomo C."/>
            <person name="Litvintseva A."/>
            <person name="Chen Y."/>
            <person name="Heitman J."/>
            <person name="Sun S."/>
            <person name="Springer D."/>
            <person name="Dromer F."/>
            <person name="Young S.K."/>
            <person name="Zeng Q."/>
            <person name="Gargeya S."/>
            <person name="Fitzgerald M."/>
            <person name="Abouelleil A."/>
            <person name="Alvarado L."/>
            <person name="Berlin A.M."/>
            <person name="Chapman S.B."/>
            <person name="Dewar J."/>
            <person name="Goldberg J."/>
            <person name="Griggs A."/>
            <person name="Gujja S."/>
            <person name="Hansen M."/>
            <person name="Howarth C."/>
            <person name="Imamovic A."/>
            <person name="Larimer J."/>
            <person name="McCowan C."/>
            <person name="Murphy C."/>
            <person name="Pearson M."/>
            <person name="Priest M."/>
            <person name="Roberts A."/>
            <person name="Saif S."/>
            <person name="Shea T."/>
            <person name="Sykes S."/>
            <person name="Wortman J."/>
            <person name="Nusbaum C."/>
            <person name="Birren B."/>
        </authorList>
    </citation>
    <scope>NUCLEOTIDE SEQUENCE [LARGE SCALE GENOMIC DNA]</scope>
    <source>
        <strain evidence="2">CBS 10737</strain>
    </source>
</reference>
<dbReference type="KEGG" id="kpin:30171386"/>
<reference evidence="2" key="3">
    <citation type="submission" date="2016-07" db="EMBL/GenBank/DDBJ databases">
        <title>Evolution of pathogenesis and genome organization in the Tremellales.</title>
        <authorList>
            <person name="Cuomo C."/>
            <person name="Litvintseva A."/>
            <person name="Heitman J."/>
            <person name="Chen Y."/>
            <person name="Sun S."/>
            <person name="Springer D."/>
            <person name="Dromer F."/>
            <person name="Young S."/>
            <person name="Zeng Q."/>
            <person name="Chapman S."/>
            <person name="Gujja S."/>
            <person name="Saif S."/>
            <person name="Birren B."/>
        </authorList>
    </citation>
    <scope>NUCLEOTIDE SEQUENCE</scope>
    <source>
        <strain evidence="2">CBS 10737</strain>
    </source>
</reference>
<evidence type="ECO:0000256" key="1">
    <source>
        <dbReference type="ARBA" id="ARBA00006484"/>
    </source>
</evidence>
<dbReference type="EMBL" id="CP144521">
    <property type="protein sequence ID" value="WWC68730.1"/>
    <property type="molecule type" value="Genomic_DNA"/>
</dbReference>
<dbReference type="AlphaFoldDB" id="A0A1B9I603"/>
<dbReference type="GeneID" id="30171386"/>
<dbReference type="SUPFAM" id="SSF51735">
    <property type="entry name" value="NAD(P)-binding Rossmann-fold domains"/>
    <property type="match status" value="1"/>
</dbReference>
<dbReference type="InterPro" id="IPR051468">
    <property type="entry name" value="Fungal_SecMetab_SDRs"/>
</dbReference>
<gene>
    <name evidence="2" type="ORF">I206_03017</name>
    <name evidence="3" type="ORF">I206_102664</name>
</gene>